<accession>A0A139LIK1</accession>
<reference evidence="2 3" key="1">
    <citation type="submission" date="2016-02" db="EMBL/GenBank/DDBJ databases">
        <authorList>
            <person name="Wen L."/>
            <person name="He K."/>
            <person name="Yang H."/>
        </authorList>
    </citation>
    <scope>NUCLEOTIDE SEQUENCE [LARGE SCALE GENOMIC DNA]</scope>
    <source>
        <strain evidence="2 3">KLE1704</strain>
    </source>
</reference>
<organism evidence="2">
    <name type="scientific">Bacteroides intestinalis</name>
    <dbReference type="NCBI Taxonomy" id="329854"/>
    <lineage>
        <taxon>Bacteria</taxon>
        <taxon>Pseudomonadati</taxon>
        <taxon>Bacteroidota</taxon>
        <taxon>Bacteroidia</taxon>
        <taxon>Bacteroidales</taxon>
        <taxon>Bacteroidaceae</taxon>
        <taxon>Bacteroides</taxon>
    </lineage>
</organism>
<sequence>MVCRTKIQFHFKKEISATSIFLCFIELDNERDTFLYIGLYIGYLWFNLIVSANLQSIED</sequence>
<protein>
    <submittedName>
        <fullName evidence="2">Uncharacterized protein</fullName>
    </submittedName>
</protein>
<keyword evidence="1" id="KW-0472">Membrane</keyword>
<comment type="caution">
    <text evidence="2">The sequence shown here is derived from an EMBL/GenBank/DDBJ whole genome shotgun (WGS) entry which is preliminary data.</text>
</comment>
<dbReference type="EMBL" id="LTDF01000075">
    <property type="protein sequence ID" value="KXT51272.1"/>
    <property type="molecule type" value="Genomic_DNA"/>
</dbReference>
<evidence type="ECO:0000313" key="3">
    <source>
        <dbReference type="Proteomes" id="UP000070319"/>
    </source>
</evidence>
<gene>
    <name evidence="2" type="ORF">HMPREF2531_02060</name>
</gene>
<name>A0A139LIK1_9BACE</name>
<evidence type="ECO:0000313" key="2">
    <source>
        <dbReference type="EMBL" id="KXT51272.1"/>
    </source>
</evidence>
<dbReference type="PATRIC" id="fig|329854.7.peg.2097"/>
<feature type="transmembrane region" description="Helical" evidence="1">
    <location>
        <begin position="34"/>
        <end position="54"/>
    </location>
</feature>
<proteinExistence type="predicted"/>
<evidence type="ECO:0000256" key="1">
    <source>
        <dbReference type="SAM" id="Phobius"/>
    </source>
</evidence>
<dbReference type="Proteomes" id="UP000070319">
    <property type="component" value="Unassembled WGS sequence"/>
</dbReference>
<keyword evidence="1" id="KW-1133">Transmembrane helix</keyword>
<keyword evidence="1" id="KW-0812">Transmembrane</keyword>
<dbReference type="AlphaFoldDB" id="A0A139LIK1"/>